<dbReference type="InterPro" id="IPR016035">
    <property type="entry name" value="Acyl_Trfase/lysoPLipase"/>
</dbReference>
<dbReference type="PANTHER" id="PTHR43775:SF21">
    <property type="entry name" value="NON-REDUCING POLYKETIDE SYNTHASE AUSA-RELATED"/>
    <property type="match status" value="1"/>
</dbReference>
<dbReference type="InterPro" id="IPR016039">
    <property type="entry name" value="Thiolase-like"/>
</dbReference>
<dbReference type="SMART" id="SM00827">
    <property type="entry name" value="PKS_AT"/>
    <property type="match status" value="1"/>
</dbReference>
<keyword evidence="4" id="KW-0489">Methyltransferase</keyword>
<dbReference type="Gene3D" id="3.40.366.10">
    <property type="entry name" value="Malonyl-Coenzyme A Acyl Carrier Protein, domain 2"/>
    <property type="match status" value="2"/>
</dbReference>
<dbReference type="InterPro" id="IPR018201">
    <property type="entry name" value="Ketoacyl_synth_AS"/>
</dbReference>
<dbReference type="InterPro" id="IPR049492">
    <property type="entry name" value="BD-FAE-like_dom"/>
</dbReference>
<evidence type="ECO:0000256" key="3">
    <source>
        <dbReference type="ARBA" id="ARBA00022553"/>
    </source>
</evidence>
<feature type="active site" description="Proton acceptor; for dehydratase activity" evidence="7">
    <location>
        <position position="1343"/>
    </location>
</feature>
<organism evidence="12 13">
    <name type="scientific">Penicillium vulpinum</name>
    <dbReference type="NCBI Taxonomy" id="29845"/>
    <lineage>
        <taxon>Eukaryota</taxon>
        <taxon>Fungi</taxon>
        <taxon>Dikarya</taxon>
        <taxon>Ascomycota</taxon>
        <taxon>Pezizomycotina</taxon>
        <taxon>Eurotiomycetes</taxon>
        <taxon>Eurotiomycetidae</taxon>
        <taxon>Eurotiales</taxon>
        <taxon>Aspergillaceae</taxon>
        <taxon>Penicillium</taxon>
    </lineage>
</organism>
<dbReference type="InterPro" id="IPR014043">
    <property type="entry name" value="Acyl_transferase_dom"/>
</dbReference>
<dbReference type="InterPro" id="IPR029063">
    <property type="entry name" value="SAM-dependent_MTases_sf"/>
</dbReference>
<dbReference type="Gene3D" id="3.30.70.3290">
    <property type="match status" value="1"/>
</dbReference>
<dbReference type="Pfam" id="PF16073">
    <property type="entry name" value="SAT"/>
    <property type="match status" value="1"/>
</dbReference>
<dbReference type="InterPro" id="IPR041068">
    <property type="entry name" value="HTH_51"/>
</dbReference>
<dbReference type="Gene3D" id="1.10.1200.10">
    <property type="entry name" value="ACP-like"/>
    <property type="match status" value="2"/>
</dbReference>
<dbReference type="Gene3D" id="3.40.50.150">
    <property type="entry name" value="Vaccinia Virus protein VP39"/>
    <property type="match status" value="1"/>
</dbReference>
<dbReference type="GO" id="GO:0004312">
    <property type="term" value="F:fatty acid synthase activity"/>
    <property type="evidence" value="ECO:0007669"/>
    <property type="project" value="TreeGrafter"/>
</dbReference>
<keyword evidence="3" id="KW-0597">Phosphoprotein</keyword>
<gene>
    <name evidence="12" type="ORF">PENVUL_c006G02806</name>
</gene>
<dbReference type="SUPFAM" id="SSF47336">
    <property type="entry name" value="ACP-like"/>
    <property type="match status" value="2"/>
</dbReference>
<dbReference type="GO" id="GO:0017000">
    <property type="term" value="P:antibiotic biosynthetic process"/>
    <property type="evidence" value="ECO:0007669"/>
    <property type="project" value="UniProtKB-ARBA"/>
</dbReference>
<dbReference type="InterPro" id="IPR014031">
    <property type="entry name" value="Ketoacyl_synth_C"/>
</dbReference>
<dbReference type="Proteomes" id="UP000191518">
    <property type="component" value="Unassembled WGS sequence"/>
</dbReference>
<feature type="region of interest" description="Disordered" evidence="8">
    <location>
        <begin position="1851"/>
        <end position="1878"/>
    </location>
</feature>
<dbReference type="InterPro" id="IPR049900">
    <property type="entry name" value="PKS_mFAS_DH"/>
</dbReference>
<dbReference type="GO" id="GO:0031177">
    <property type="term" value="F:phosphopantetheine binding"/>
    <property type="evidence" value="ECO:0007669"/>
    <property type="project" value="InterPro"/>
</dbReference>
<dbReference type="SUPFAM" id="SSF55048">
    <property type="entry name" value="Probable ACP-binding domain of malonyl-CoA ACP transacylase"/>
    <property type="match status" value="1"/>
</dbReference>
<dbReference type="SUPFAM" id="SSF53335">
    <property type="entry name" value="S-adenosyl-L-methionine-dependent methyltransferases"/>
    <property type="match status" value="1"/>
</dbReference>
<dbReference type="PROSITE" id="PS00606">
    <property type="entry name" value="KS3_1"/>
    <property type="match status" value="1"/>
</dbReference>
<dbReference type="CDD" id="cd02440">
    <property type="entry name" value="AdoMet_MTases"/>
    <property type="match status" value="1"/>
</dbReference>
<dbReference type="InterPro" id="IPR001227">
    <property type="entry name" value="Ac_transferase_dom_sf"/>
</dbReference>
<dbReference type="Gene3D" id="3.40.47.10">
    <property type="match status" value="1"/>
</dbReference>
<sequence>MSTSTNPPTDRGSPALFLIGPQLSRVTANDVIRLRSAIRGTAELSFLLEAVNELEAIWPTLVETFPELKTLPGNLALRRVAGLLNGDDSPHLDQSVARSIELNVFTVLSHVVDFWRASVTRIRSEIFPSPTHSSSHLADIQGLCIGFLTAAAVSCSMSGKHFRKNIVVSLRIAVGVGALVDYDSIKKATTSISVDWSSHSEQQALQGLCEKYAESYISCITDATRVTVTLPDPEIHPFLGELSYTGLSAQLIGLIGRYHHRDAHQEAVYRFKDLCNRDPRFQFPHLNDLYLPLRSNVDGSIISGSLHDVAIDSILLEQCNWVQTVRQAFGNNAGESKQIVPIGSMVPIPRSVIKRPISNGEPVGSGSTRLNGRTNGASHKLPHGATASAESDSIESLAAADPPAIAVVGMACRYPEADGLEEFWELMRSGKSAVRPLPEDRFKPSDLSRGPDGGFWGNFLRAPDAFDHRFFGISGREAKYMDPQQRLLLQVAYEGLESAGYFGLCNSHNTDLSDIGCYIGVGSVDYEANINSHDTTAFSAVGSLRAFISGRVSHHFGWTGPSITFDTACSSGAVAIHSAVNALKNKEVSMAVAGGVNVITSPGLYQNLAGASFLSSTGASKAFDADANGYCRGEGVGVVVLKTLTQALLDGNSVLAVIRGSAVNQAMNCSPITVPVSKSQTSLYRKALSMAGVDPRDVTYVEAHGTGTPVGDPIECESVRQAFGGPQRENTLFVGSVKDNIGHTEAASGPAALIKTVLMMQKHSIPKQANFTKLNPKIYPLEPDCMAIPQETIPWMSTRRIAVVNNYGAAGSNAAIVIDDPTSIQSKAVVADAIKEYSVIPSSPIFISAKSPEALQEYCSTLSMQLSLAWEKQFGAQATQALAYNLSVKQNRQLDYNYTFSASSVDELKAALDHTNERDFLKRPQENLPVVLCIGGQNGCTAQIDSDFYETCNLFKNHLDACEATCQILGLPSLFPRIFSSQPIEDLVSLHCILFSIQYSCARSWLDAGLKVDTIIGHSFGQLTALVVADAVSLEDGLRLISERARLLKSSWGDDPGSMLSVQGGDTEVRSLLDSTKKLHPGMAYDIACFNGPDTIVVAGSTESIEAIEKTSRTDELYSHLKLVRLRNTHAFHSRLVEAIVPGLRKVAATITFQAPSLRIESCSKDQDWTQPINAEIVVQHSRMPVYFYETVQRTTRRVGSCVWIEAGSASPIIPMVRRALGGPEASSSSVFQSLSLNEPEGISNLAQATARLWAAGVGVQYWPFHKCQKDQFPWINLPSYPFRKTSHWLQYNPPVATSKKDYPITPEQGPGQLLNLVESDHQSAIFQLNCSHPMFVLCTKGHAVLNKSLCPASMYVEIAAQAVTELPGGGSTAGLHVRDLHISSPLSISQSRIVFIELQSVKGEQGAWEFTINSRSDSQQTRDPFTKHAHGTICMDTPESQFPTGKIQSLKRLVSQVRQGSVSGTPGANMLDGKAIIYRLFGQVVNYAPFYQGVEHMVSKNNEAVGSVHVPSAQDPVMKSARCDPIMVDNFLQVAGILVNCLSDSIDSQVYICTEIGHLYLSNHFFAKRGETKSWDVYTTFDKVSEKKVVNDILVFHPVTGELFALIIGATFHSVAVKSLVAMLANLNAPGVGLANAQSTQPTTNGTQGAKNSQTLDSVNTNFHLSNARDLGSVVEIKQNLDWILRELRQLLSLATEIPVNEITPTTYLTHIGIDSLMSTEVLSDIRRQFHVDIPASEFIALDSVLALAECLHSHFKAESNGRYIKDNKANGREVHLPSFGPCQELLSDILGVPVDEISADMSLADLGVDSLVSTELVSEVKKRFGIAITTEELQAMECVGDLSRHVQVPPSAPLISEPRNRHQNGSMKSRQDPPGQRIEFQDMDLTQTMDSFISVAKQCFLSARSSMDEMSNRTQLSGFCQRVLPAQMELVVAYVVKAFNGLGCPLASMNVGQNLPDISVLPRHHKAKNQIYKILEEQGLIECNASGQFRRTKNPVPFEQPEKLLESIIAKFPQHAFEHTLLASTCSKLAECLTGKADPLEILFGSAKSRALLENVYTSAPMFETGTMSLTQYLVDVFQAFGERRPIRVLELGAGTGGTTKRLVEALVGTGKEFEYTFTDISASLVAAARRKFAQYSFFHYAVIDIEQDPPSQHQNQYDIVISTNCIHATKDLTVSCTNINKLLHSNGLLCLVELTQNLFWFDLVFGLLDGWWRFEDGRQHALASETMWRKCLTRSGFQWVDWTAGAIEESSILRVIVASPSNFMRTTTETVEFKRVGDLSLKADLYYPQHVVSRDKRLPVALLIHGGGHVMLSRKDIRLSQVETLLDHGFLPVSIDYRLCPEITLSEGPMTDVYDALAWARTVLPSLPLLRGDISVDGERVVAIGWSTGGHLALTLGFTSPLRTIRPPDATLVFYCPLDYEDPFWSEPNFPFGDSASLSTLMQHDLSRGAHDSVITAYNPPKSKRPLGGWMAPSDDRSLIALHMNWKGHAMRILLNGLSRHSGVKSSDELPEPTQVQIQAVSPLAQIRRGTYTTPTFIIHGTEDDLIPWEQAVRTFEALRQRNIITGLRILDGAKHLFDLYPSYKDNLQAAKAVQDGYEFLRRHVGL</sequence>
<dbReference type="InterPro" id="IPR029058">
    <property type="entry name" value="AB_hydrolase_fold"/>
</dbReference>
<dbReference type="GO" id="GO:0008168">
    <property type="term" value="F:methyltransferase activity"/>
    <property type="evidence" value="ECO:0007669"/>
    <property type="project" value="UniProtKB-KW"/>
</dbReference>
<dbReference type="InterPro" id="IPR020806">
    <property type="entry name" value="PKS_PP-bd"/>
</dbReference>
<dbReference type="GO" id="GO:0006508">
    <property type="term" value="P:proteolysis"/>
    <property type="evidence" value="ECO:0007669"/>
    <property type="project" value="InterPro"/>
</dbReference>
<dbReference type="Pfam" id="PF00550">
    <property type="entry name" value="PP-binding"/>
    <property type="match status" value="2"/>
</dbReference>
<dbReference type="InterPro" id="IPR020841">
    <property type="entry name" value="PKS_Beta-ketoAc_synthase_dom"/>
</dbReference>
<comment type="pathway">
    <text evidence="1">Secondary metabolite biosynthesis; terpenoid biosynthesis.</text>
</comment>
<dbReference type="CDD" id="cd00833">
    <property type="entry name" value="PKS"/>
    <property type="match status" value="1"/>
</dbReference>
<dbReference type="Gene3D" id="3.40.50.1820">
    <property type="entry name" value="alpha/beta hydrolase"/>
    <property type="match status" value="1"/>
</dbReference>
<dbReference type="Pfam" id="PF18558">
    <property type="entry name" value="HTH_51"/>
    <property type="match status" value="1"/>
</dbReference>
<dbReference type="PANTHER" id="PTHR43775">
    <property type="entry name" value="FATTY ACID SYNTHASE"/>
    <property type="match status" value="1"/>
</dbReference>
<reference evidence="13" key="1">
    <citation type="journal article" date="2017" name="Nat. Microbiol.">
        <title>Global analysis of biosynthetic gene clusters reveals vast potential of secondary metabolite production in Penicillium species.</title>
        <authorList>
            <person name="Nielsen J.C."/>
            <person name="Grijseels S."/>
            <person name="Prigent S."/>
            <person name="Ji B."/>
            <person name="Dainat J."/>
            <person name="Nielsen K.F."/>
            <person name="Frisvad J.C."/>
            <person name="Workman M."/>
            <person name="Nielsen J."/>
        </authorList>
    </citation>
    <scope>NUCLEOTIDE SEQUENCE [LARGE SCALE GENOMIC DNA]</scope>
    <source>
        <strain evidence="13">IBT 29486</strain>
    </source>
</reference>
<dbReference type="Gene3D" id="3.10.129.110">
    <property type="entry name" value="Polyketide synthase dehydratase"/>
    <property type="match status" value="1"/>
</dbReference>
<dbReference type="SMART" id="SM00823">
    <property type="entry name" value="PKS_PP"/>
    <property type="match status" value="2"/>
</dbReference>
<feature type="domain" description="Carrier" evidence="9">
    <location>
        <begin position="1676"/>
        <end position="1757"/>
    </location>
</feature>
<evidence type="ECO:0000256" key="5">
    <source>
        <dbReference type="ARBA" id="ARBA00022679"/>
    </source>
</evidence>
<evidence type="ECO:0000313" key="12">
    <source>
        <dbReference type="EMBL" id="OQE09457.1"/>
    </source>
</evidence>
<dbReference type="InterPro" id="IPR042104">
    <property type="entry name" value="PKS_dehydratase_sf"/>
</dbReference>
<dbReference type="GO" id="GO:0004315">
    <property type="term" value="F:3-oxoacyl-[acyl-carrier-protein] synthase activity"/>
    <property type="evidence" value="ECO:0007669"/>
    <property type="project" value="InterPro"/>
</dbReference>
<dbReference type="Pfam" id="PF02801">
    <property type="entry name" value="Ketoacyl-synt_C"/>
    <property type="match status" value="1"/>
</dbReference>
<dbReference type="InterPro" id="IPR036736">
    <property type="entry name" value="ACP-like_sf"/>
</dbReference>
<keyword evidence="2" id="KW-0596">Phosphopantetheine</keyword>
<dbReference type="SUPFAM" id="SSF53474">
    <property type="entry name" value="alpha/beta-Hydrolases"/>
    <property type="match status" value="1"/>
</dbReference>
<dbReference type="Pfam" id="PF00326">
    <property type="entry name" value="Peptidase_S9"/>
    <property type="match status" value="1"/>
</dbReference>
<evidence type="ECO:0000256" key="2">
    <source>
        <dbReference type="ARBA" id="ARBA00022450"/>
    </source>
</evidence>
<dbReference type="Pfam" id="PF08242">
    <property type="entry name" value="Methyltransf_12"/>
    <property type="match status" value="1"/>
</dbReference>
<dbReference type="EMBL" id="MDYP01000006">
    <property type="protein sequence ID" value="OQE09457.1"/>
    <property type="molecule type" value="Genomic_DNA"/>
</dbReference>
<dbReference type="SMART" id="SM01294">
    <property type="entry name" value="PKS_PP_betabranch"/>
    <property type="match status" value="1"/>
</dbReference>
<evidence type="ECO:0000259" key="10">
    <source>
        <dbReference type="PROSITE" id="PS52004"/>
    </source>
</evidence>
<feature type="domain" description="PKS/mFAS DH" evidence="11">
    <location>
        <begin position="1308"/>
        <end position="1622"/>
    </location>
</feature>
<evidence type="ECO:0000256" key="1">
    <source>
        <dbReference type="ARBA" id="ARBA00004721"/>
    </source>
</evidence>
<evidence type="ECO:0000313" key="13">
    <source>
        <dbReference type="Proteomes" id="UP000191518"/>
    </source>
</evidence>
<dbReference type="PROSITE" id="PS52004">
    <property type="entry name" value="KS3_2"/>
    <property type="match status" value="1"/>
</dbReference>
<dbReference type="Pfam" id="PF00109">
    <property type="entry name" value="ketoacyl-synt"/>
    <property type="match status" value="1"/>
</dbReference>
<evidence type="ECO:0000259" key="9">
    <source>
        <dbReference type="PROSITE" id="PS50075"/>
    </source>
</evidence>
<dbReference type="Pfam" id="PF20434">
    <property type="entry name" value="BD-FAE"/>
    <property type="match status" value="1"/>
</dbReference>
<evidence type="ECO:0000256" key="7">
    <source>
        <dbReference type="PROSITE-ProRule" id="PRU01363"/>
    </source>
</evidence>
<name>A0A1V6S5Y8_9EURO</name>
<evidence type="ECO:0008006" key="14">
    <source>
        <dbReference type="Google" id="ProtNLM"/>
    </source>
</evidence>
<dbReference type="Pfam" id="PF00698">
    <property type="entry name" value="Acyl_transf_1"/>
    <property type="match status" value="1"/>
</dbReference>
<protein>
    <recommendedName>
        <fullName evidence="14">Carrier domain-containing protein</fullName>
    </recommendedName>
</protein>
<keyword evidence="5" id="KW-0808">Transferase</keyword>
<feature type="region of interest" description="N-terminal hotdog fold" evidence="7">
    <location>
        <begin position="1308"/>
        <end position="1441"/>
    </location>
</feature>
<dbReference type="InterPro" id="IPR050091">
    <property type="entry name" value="PKS_NRPS_Biosynth_Enz"/>
</dbReference>
<evidence type="ECO:0000256" key="8">
    <source>
        <dbReference type="SAM" id="MobiDB-lite"/>
    </source>
</evidence>
<dbReference type="InterPro" id="IPR006162">
    <property type="entry name" value="Ppantetheine_attach_site"/>
</dbReference>
<dbReference type="GO" id="GO:0008236">
    <property type="term" value="F:serine-type peptidase activity"/>
    <property type="evidence" value="ECO:0007669"/>
    <property type="project" value="InterPro"/>
</dbReference>
<evidence type="ECO:0000256" key="6">
    <source>
        <dbReference type="ARBA" id="ARBA00023268"/>
    </source>
</evidence>
<evidence type="ECO:0000259" key="11">
    <source>
        <dbReference type="PROSITE" id="PS52019"/>
    </source>
</evidence>
<dbReference type="InterPro" id="IPR013217">
    <property type="entry name" value="Methyltransf_12"/>
</dbReference>
<dbReference type="InterPro" id="IPR049551">
    <property type="entry name" value="PKS_DH_C"/>
</dbReference>
<dbReference type="PROSITE" id="PS00012">
    <property type="entry name" value="PHOSPHOPANTETHEINE"/>
    <property type="match status" value="2"/>
</dbReference>
<dbReference type="SUPFAM" id="SSF53901">
    <property type="entry name" value="Thiolase-like"/>
    <property type="match status" value="1"/>
</dbReference>
<accession>A0A1V6S5Y8</accession>
<dbReference type="InterPro" id="IPR014030">
    <property type="entry name" value="Ketoacyl_synth_N"/>
</dbReference>
<proteinExistence type="predicted"/>
<dbReference type="Pfam" id="PF21089">
    <property type="entry name" value="PKS_DH_N"/>
    <property type="match status" value="1"/>
</dbReference>
<dbReference type="InterPro" id="IPR032088">
    <property type="entry name" value="SAT"/>
</dbReference>
<feature type="compositionally biased region" description="Polar residues" evidence="8">
    <location>
        <begin position="365"/>
        <end position="377"/>
    </location>
</feature>
<feature type="active site" description="Proton donor; for dehydratase activity" evidence="7">
    <location>
        <position position="1530"/>
    </location>
</feature>
<dbReference type="InterPro" id="IPR049552">
    <property type="entry name" value="PKS_DH_N"/>
</dbReference>
<dbReference type="Pfam" id="PF14765">
    <property type="entry name" value="PS-DH"/>
    <property type="match status" value="1"/>
</dbReference>
<feature type="region of interest" description="C-terminal hotdog fold" evidence="7">
    <location>
        <begin position="1469"/>
        <end position="1622"/>
    </location>
</feature>
<dbReference type="PROSITE" id="PS50075">
    <property type="entry name" value="CARRIER"/>
    <property type="match status" value="2"/>
</dbReference>
<dbReference type="GO" id="GO:0030639">
    <property type="term" value="P:polyketide biosynthetic process"/>
    <property type="evidence" value="ECO:0007669"/>
    <property type="project" value="UniProtKB-ARBA"/>
</dbReference>
<keyword evidence="6" id="KW-0511">Multifunctional enzyme</keyword>
<dbReference type="STRING" id="29845.A0A1V6S5Y8"/>
<dbReference type="SMART" id="SM00825">
    <property type="entry name" value="PKS_KS"/>
    <property type="match status" value="1"/>
</dbReference>
<dbReference type="InterPro" id="IPR001375">
    <property type="entry name" value="Peptidase_S9_cat"/>
</dbReference>
<dbReference type="GO" id="GO:0032259">
    <property type="term" value="P:methylation"/>
    <property type="evidence" value="ECO:0007669"/>
    <property type="project" value="UniProtKB-KW"/>
</dbReference>
<feature type="region of interest" description="Disordered" evidence="8">
    <location>
        <begin position="356"/>
        <end position="394"/>
    </location>
</feature>
<feature type="domain" description="Ketosynthase family 3 (KS3)" evidence="10">
    <location>
        <begin position="402"/>
        <end position="820"/>
    </location>
</feature>
<dbReference type="InterPro" id="IPR016036">
    <property type="entry name" value="Malonyl_transacylase_ACP-bd"/>
</dbReference>
<feature type="domain" description="Carrier" evidence="9">
    <location>
        <begin position="1778"/>
        <end position="1852"/>
    </location>
</feature>
<comment type="caution">
    <text evidence="12">The sequence shown here is derived from an EMBL/GenBank/DDBJ whole genome shotgun (WGS) entry which is preliminary data.</text>
</comment>
<dbReference type="InterPro" id="IPR009081">
    <property type="entry name" value="PP-bd_ACP"/>
</dbReference>
<dbReference type="SUPFAM" id="SSF52151">
    <property type="entry name" value="FabD/lysophospholipase-like"/>
    <property type="match status" value="1"/>
</dbReference>
<keyword evidence="13" id="KW-1185">Reference proteome</keyword>
<dbReference type="PROSITE" id="PS52019">
    <property type="entry name" value="PKS_MFAS_DH"/>
    <property type="match status" value="1"/>
</dbReference>
<evidence type="ECO:0000256" key="4">
    <source>
        <dbReference type="ARBA" id="ARBA00022603"/>
    </source>
</evidence>
<dbReference type="GO" id="GO:0006633">
    <property type="term" value="P:fatty acid biosynthetic process"/>
    <property type="evidence" value="ECO:0007669"/>
    <property type="project" value="InterPro"/>
</dbReference>